<dbReference type="InterPro" id="IPR041359">
    <property type="entry name" value="MetOD1"/>
</dbReference>
<reference evidence="2 3" key="1">
    <citation type="submission" date="2016-10" db="EMBL/GenBank/DDBJ databases">
        <authorList>
            <person name="de Groot N.N."/>
        </authorList>
    </citation>
    <scope>NUCLEOTIDE SEQUENCE [LARGE SCALE GENOMIC DNA]</scope>
    <source>
        <strain evidence="2 3">CPCC 100156</strain>
    </source>
</reference>
<keyword evidence="3" id="KW-1185">Reference proteome</keyword>
<proteinExistence type="predicted"/>
<dbReference type="Proteomes" id="UP000198925">
    <property type="component" value="Unassembled WGS sequence"/>
</dbReference>
<dbReference type="OrthoDB" id="260231at2"/>
<gene>
    <name evidence="2" type="ORF">SAMN04487779_10011034</name>
</gene>
<dbReference type="EMBL" id="FMZX01000001">
    <property type="protein sequence ID" value="SDC47727.1"/>
    <property type="molecule type" value="Genomic_DNA"/>
</dbReference>
<evidence type="ECO:0000313" key="3">
    <source>
        <dbReference type="Proteomes" id="UP000198925"/>
    </source>
</evidence>
<evidence type="ECO:0000313" key="2">
    <source>
        <dbReference type="EMBL" id="SDC47727.1"/>
    </source>
</evidence>
<dbReference type="Pfam" id="PF18546">
    <property type="entry name" value="MetOD1"/>
    <property type="match status" value="1"/>
</dbReference>
<dbReference type="RefSeq" id="WP_090562197.1">
    <property type="nucleotide sequence ID" value="NZ_FMXZ01000003.1"/>
</dbReference>
<organism evidence="2 3">
    <name type="scientific">Belnapia rosea</name>
    <dbReference type="NCBI Taxonomy" id="938405"/>
    <lineage>
        <taxon>Bacteria</taxon>
        <taxon>Pseudomonadati</taxon>
        <taxon>Pseudomonadota</taxon>
        <taxon>Alphaproteobacteria</taxon>
        <taxon>Acetobacterales</taxon>
        <taxon>Roseomonadaceae</taxon>
        <taxon>Belnapia</taxon>
    </lineage>
</organism>
<evidence type="ECO:0000259" key="1">
    <source>
        <dbReference type="Pfam" id="PF18546"/>
    </source>
</evidence>
<sequence length="180" mass="19923">MTAIATAPTETGEVQLDRDVFLRRLLRELAGTLQDIVGLEEASGYISVVGAAMGEHIDAEYRRALAVERLSRAQVAEVLVDLKRRIHGDFFIIEEMEDRLVLGNRACPFGDFVLGRPSLCMMTSNVFGSIAAENLGYAGVELERTIAQGHAGCRVVVHLRPTEQAQPGLREYFRRDHARA</sequence>
<feature type="domain" description="Metanogen output" evidence="1">
    <location>
        <begin position="26"/>
        <end position="157"/>
    </location>
</feature>
<protein>
    <recommendedName>
        <fullName evidence="1">Metanogen output domain-containing protein</fullName>
    </recommendedName>
</protein>
<dbReference type="AlphaFoldDB" id="A0A1G6LXA9"/>
<dbReference type="STRING" id="938405.SAMN02927895_01666"/>
<accession>A0A1G6LXA9</accession>
<name>A0A1G6LXA9_9PROT</name>